<evidence type="ECO:0000256" key="1">
    <source>
        <dbReference type="ARBA" id="ARBA00001974"/>
    </source>
</evidence>
<dbReference type="PANTHER" id="PTHR43004">
    <property type="entry name" value="TRK SYSTEM POTASSIUM UPTAKE PROTEIN"/>
    <property type="match status" value="1"/>
</dbReference>
<evidence type="ECO:0000259" key="4">
    <source>
        <dbReference type="Pfam" id="PF01494"/>
    </source>
</evidence>
<name>A0A6I3KVM3_9NOCA</name>
<dbReference type="RefSeq" id="WP_154787013.1">
    <property type="nucleotide sequence ID" value="NZ_WMBB01000003.1"/>
</dbReference>
<protein>
    <submittedName>
        <fullName evidence="5">FAD-binding protein</fullName>
    </submittedName>
</protein>
<keyword evidence="6" id="KW-1185">Reference proteome</keyword>
<dbReference type="AlphaFoldDB" id="A0A6I3KVM3"/>
<organism evidence="5 6">
    <name type="scientific">Nocardia aurantiaca</name>
    <dbReference type="NCBI Taxonomy" id="2675850"/>
    <lineage>
        <taxon>Bacteria</taxon>
        <taxon>Bacillati</taxon>
        <taxon>Actinomycetota</taxon>
        <taxon>Actinomycetes</taxon>
        <taxon>Mycobacteriales</taxon>
        <taxon>Nocardiaceae</taxon>
        <taxon>Nocardia</taxon>
    </lineage>
</organism>
<dbReference type="Gene3D" id="3.40.30.120">
    <property type="match status" value="1"/>
</dbReference>
<dbReference type="Pfam" id="PF01494">
    <property type="entry name" value="FAD_binding_3"/>
    <property type="match status" value="1"/>
</dbReference>
<sequence length="541" mass="57977">MTDAANTSVLIVGAGGAGLSLSLLLEQHGVSSILVERRVDVSWLPRARNLNFRTLEVFRGLGLEKEVLAAGTHVSRTVRKDSLAASGHQDFPSIEDILRVTDHPEALSPEPMFWYCPQSVTEPLLGAAARERGCDIRYGLELVSFTQDSAGVTATVSDRATGAQTVLRADYLVAADGAHSHVREQLGVPVAGKGVLEEHYIFVYFRAPWADVVRGYESDAVLIDRPGVRGFFLITDPDRGMFLIQQDFEQEYTPEHCRELILDGIGVPDLPVEVVEIAHWRPAQQVAERFRVGRVFLAGDAAHTMPPKLGMGVNTAIAGVHNLAWKLAAVLHKQAGDALLDTYEVERHPIAALISRQSLVGPAATLITGGEDDALLPAEERVSMFSLIIGNRYRSRAVLSEPPAHPAPDGVELLNGPEDLTGVPGTRIPHGGLARNGESISPLDLFDGQFVLLTGPEGAPWTNAAPEAAAATGVRVAAYRLGPDADLRDPDGKWWAATGLPADGVLLARPDGIVAWRTDALPADPTSVLTATLTAILARDS</sequence>
<comment type="cofactor">
    <cofactor evidence="1">
        <name>FAD</name>
        <dbReference type="ChEBI" id="CHEBI:57692"/>
    </cofactor>
</comment>
<dbReference type="EMBL" id="WMBB01000003">
    <property type="protein sequence ID" value="MTE12505.1"/>
    <property type="molecule type" value="Genomic_DNA"/>
</dbReference>
<feature type="domain" description="FAD-binding" evidence="4">
    <location>
        <begin position="7"/>
        <end position="356"/>
    </location>
</feature>
<dbReference type="PANTHER" id="PTHR43004:SF19">
    <property type="entry name" value="BINDING MONOOXYGENASE, PUTATIVE (JCVI)-RELATED"/>
    <property type="match status" value="1"/>
</dbReference>
<dbReference type="Pfam" id="PF21274">
    <property type="entry name" value="Rng_hyd_C"/>
    <property type="match status" value="1"/>
</dbReference>
<dbReference type="Gene3D" id="3.30.9.10">
    <property type="entry name" value="D-Amino Acid Oxidase, subunit A, domain 2"/>
    <property type="match status" value="1"/>
</dbReference>
<dbReference type="PRINTS" id="PR00420">
    <property type="entry name" value="RNGMNOXGNASE"/>
</dbReference>
<dbReference type="InterPro" id="IPR036188">
    <property type="entry name" value="FAD/NAD-bd_sf"/>
</dbReference>
<evidence type="ECO:0000256" key="2">
    <source>
        <dbReference type="ARBA" id="ARBA00022630"/>
    </source>
</evidence>
<keyword evidence="2" id="KW-0285">Flavoprotein</keyword>
<dbReference type="GO" id="GO:0016709">
    <property type="term" value="F:oxidoreductase activity, acting on paired donors, with incorporation or reduction of molecular oxygen, NAD(P)H as one donor, and incorporation of one atom of oxygen"/>
    <property type="evidence" value="ECO:0007669"/>
    <property type="project" value="UniProtKB-ARBA"/>
</dbReference>
<dbReference type="Gene3D" id="3.50.50.60">
    <property type="entry name" value="FAD/NAD(P)-binding domain"/>
    <property type="match status" value="1"/>
</dbReference>
<accession>A0A6I3KVM3</accession>
<evidence type="ECO:0000313" key="6">
    <source>
        <dbReference type="Proteomes" id="UP000432464"/>
    </source>
</evidence>
<comment type="caution">
    <text evidence="5">The sequence shown here is derived from an EMBL/GenBank/DDBJ whole genome shotgun (WGS) entry which is preliminary data.</text>
</comment>
<proteinExistence type="predicted"/>
<evidence type="ECO:0000256" key="3">
    <source>
        <dbReference type="ARBA" id="ARBA00022827"/>
    </source>
</evidence>
<dbReference type="InterPro" id="IPR002938">
    <property type="entry name" value="FAD-bd"/>
</dbReference>
<evidence type="ECO:0000313" key="5">
    <source>
        <dbReference type="EMBL" id="MTE12505.1"/>
    </source>
</evidence>
<gene>
    <name evidence="5" type="ORF">GLP40_06900</name>
</gene>
<dbReference type="InterPro" id="IPR050641">
    <property type="entry name" value="RIFMO-like"/>
</dbReference>
<reference evidence="5 6" key="1">
    <citation type="submission" date="2019-11" db="EMBL/GenBank/DDBJ databases">
        <title>Nocardia sp. nov. CT2-14 isolated from soil.</title>
        <authorList>
            <person name="Kanchanasin P."/>
            <person name="Tanasupawat S."/>
            <person name="Yuki M."/>
            <person name="Kudo T."/>
        </authorList>
    </citation>
    <scope>NUCLEOTIDE SEQUENCE [LARGE SCALE GENOMIC DNA]</scope>
    <source>
        <strain evidence="5 6">CT2-14</strain>
    </source>
</reference>
<dbReference type="GO" id="GO:0071949">
    <property type="term" value="F:FAD binding"/>
    <property type="evidence" value="ECO:0007669"/>
    <property type="project" value="InterPro"/>
</dbReference>
<keyword evidence="3" id="KW-0274">FAD</keyword>
<dbReference type="Proteomes" id="UP000432464">
    <property type="component" value="Unassembled WGS sequence"/>
</dbReference>
<dbReference type="SUPFAM" id="SSF51905">
    <property type="entry name" value="FAD/NAD(P)-binding domain"/>
    <property type="match status" value="1"/>
</dbReference>